<dbReference type="InterPro" id="IPR029058">
    <property type="entry name" value="AB_hydrolase_fold"/>
</dbReference>
<evidence type="ECO:0000256" key="2">
    <source>
        <dbReference type="ARBA" id="ARBA00023315"/>
    </source>
</evidence>
<dbReference type="InterPro" id="IPR000073">
    <property type="entry name" value="AB_hydrolase_1"/>
</dbReference>
<feature type="domain" description="AB hydrolase-1" evidence="3">
    <location>
        <begin position="344"/>
        <end position="562"/>
    </location>
</feature>
<dbReference type="GO" id="GO:0042619">
    <property type="term" value="P:poly-hydroxybutyrate biosynthetic process"/>
    <property type="evidence" value="ECO:0007669"/>
    <property type="project" value="InterPro"/>
</dbReference>
<organism evidence="5 6">
    <name type="scientific">Sphingorhabdus lutea</name>
    <dbReference type="NCBI Taxonomy" id="1913578"/>
    <lineage>
        <taxon>Bacteria</taxon>
        <taxon>Pseudomonadati</taxon>
        <taxon>Pseudomonadota</taxon>
        <taxon>Alphaproteobacteria</taxon>
        <taxon>Sphingomonadales</taxon>
        <taxon>Sphingomonadaceae</taxon>
        <taxon>Sphingorhabdus</taxon>
    </lineage>
</organism>
<dbReference type="Pfam" id="PF07167">
    <property type="entry name" value="PhaC_N"/>
    <property type="match status" value="1"/>
</dbReference>
<evidence type="ECO:0000256" key="1">
    <source>
        <dbReference type="ARBA" id="ARBA00022679"/>
    </source>
</evidence>
<dbReference type="KEGG" id="sphl:LPB140_04130"/>
<evidence type="ECO:0000259" key="3">
    <source>
        <dbReference type="Pfam" id="PF00561"/>
    </source>
</evidence>
<evidence type="ECO:0000313" key="6">
    <source>
        <dbReference type="Proteomes" id="UP000242561"/>
    </source>
</evidence>
<name>A0A1L3JAH3_9SPHN</name>
<dbReference type="STRING" id="1913578.LPB140_04130"/>
<keyword evidence="6" id="KW-1185">Reference proteome</keyword>
<keyword evidence="2" id="KW-0012">Acyltransferase</keyword>
<feature type="domain" description="Poly-beta-hydroxybutyrate polymerase N-terminal" evidence="4">
    <location>
        <begin position="151"/>
        <end position="319"/>
    </location>
</feature>
<dbReference type="InterPro" id="IPR051321">
    <property type="entry name" value="PHA/PHB_synthase"/>
</dbReference>
<dbReference type="PANTHER" id="PTHR36837:SF5">
    <property type="entry name" value="POLY-3-HYDROXYBUTYRATE SYNTHASE"/>
    <property type="match status" value="1"/>
</dbReference>
<accession>A0A1L3JAH3</accession>
<protein>
    <submittedName>
        <fullName evidence="5">Class I poly(R)-hydroxyalkanoic acid synthase</fullName>
    </submittedName>
</protein>
<dbReference type="SUPFAM" id="SSF53474">
    <property type="entry name" value="alpha/beta-Hydrolases"/>
    <property type="match status" value="1"/>
</dbReference>
<keyword evidence="1" id="KW-0808">Transferase</keyword>
<dbReference type="RefSeq" id="WP_072558777.1">
    <property type="nucleotide sequence ID" value="NZ_CP018154.1"/>
</dbReference>
<reference evidence="5 6" key="1">
    <citation type="submission" date="2016-11" db="EMBL/GenBank/DDBJ databases">
        <title>Sphingorhabdus sp. LPB0140, isolated from marine environment.</title>
        <authorList>
            <person name="Kim E."/>
            <person name="Yi H."/>
        </authorList>
    </citation>
    <scope>NUCLEOTIDE SEQUENCE [LARGE SCALE GENOMIC DNA]</scope>
    <source>
        <strain evidence="5 6">LPB0140</strain>
    </source>
</reference>
<sequence length="639" mass="71713">MTNSNDDAGNNGSGNGFAFGDIGKWAEIMTQMQQQMFQMTPPFDDKNNETAQKKAQQSSNDKFADFFTPMMQNFAGMANAALPLYADMMQGNLVQGKAAGNSPFLLKTPNGQDIEKGVQQITNLSAHMFDFMQFISKNGGQNWQAAAEEKQDRRFAHEQWVAHPMFNSLRQLYQFMDQSAQQWLDQKNDLNDKEKEALSFQMRGWLDSIAPNNFLHSNPEALEAASNSNGETLRRGIEHMMADIQKGQLTHSDPNSFILGENIAITPGKVIHRSRLFELIQYSPSTKNVNQTPLVIFPPWINRFYILDLNPQKSFVKWAVEQGLTVFMVSWKSADADMADVIWDDYVAAQLEAIDVIRDVLDVPSVHAIGYCVAGTTLSASLAYLHSHGQADKVKSATFFTAQIDFTEAGDLLHFTSDQHMEMLEQLSSNGYLDGRVMAATFNLLRGKDLIWNTVVNHYLLGKDYPAFDLLYWNGDTTNLPRSWHKSYLSDLYRDNLLVEPNRLSVIGTPIDLRIVKTPTYIQAGREDHIAPAKSVWKMQDHFSGPMRFVLAGSGHIAGVVNPPSSEKYQYWVNEGKDIASLDEYIAGAVETKGSWWPDWINWLCGFADMQVKAQGARIPGEGKLPALCDSPGLYVTLK</sequence>
<dbReference type="Gene3D" id="3.40.50.1820">
    <property type="entry name" value="alpha/beta hydrolase"/>
    <property type="match status" value="1"/>
</dbReference>
<dbReference type="GO" id="GO:0016746">
    <property type="term" value="F:acyltransferase activity"/>
    <property type="evidence" value="ECO:0007669"/>
    <property type="project" value="UniProtKB-KW"/>
</dbReference>
<evidence type="ECO:0000259" key="4">
    <source>
        <dbReference type="Pfam" id="PF07167"/>
    </source>
</evidence>
<dbReference type="PANTHER" id="PTHR36837">
    <property type="entry name" value="POLY(3-HYDROXYALKANOATE) POLYMERASE SUBUNIT PHAC"/>
    <property type="match status" value="1"/>
</dbReference>
<dbReference type="AlphaFoldDB" id="A0A1L3JAH3"/>
<dbReference type="InterPro" id="IPR010941">
    <property type="entry name" value="PhaC_N"/>
</dbReference>
<gene>
    <name evidence="5" type="ORF">LPB140_04130</name>
</gene>
<evidence type="ECO:0000313" key="5">
    <source>
        <dbReference type="EMBL" id="APG62127.1"/>
    </source>
</evidence>
<dbReference type="Pfam" id="PF00561">
    <property type="entry name" value="Abhydrolase_1"/>
    <property type="match status" value="1"/>
</dbReference>
<dbReference type="Proteomes" id="UP000242561">
    <property type="component" value="Chromosome"/>
</dbReference>
<dbReference type="EMBL" id="CP018154">
    <property type="protein sequence ID" value="APG62127.1"/>
    <property type="molecule type" value="Genomic_DNA"/>
</dbReference>
<proteinExistence type="predicted"/>